<reference evidence="1" key="1">
    <citation type="submission" date="2018-05" db="EMBL/GenBank/DDBJ databases">
        <authorList>
            <person name="Lanie J.A."/>
            <person name="Ng W.-L."/>
            <person name="Kazmierczak K.M."/>
            <person name="Andrzejewski T.M."/>
            <person name="Davidsen T.M."/>
            <person name="Wayne K.J."/>
            <person name="Tettelin H."/>
            <person name="Glass J.I."/>
            <person name="Rusch D."/>
            <person name="Podicherti R."/>
            <person name="Tsui H.-C.T."/>
            <person name="Winkler M.E."/>
        </authorList>
    </citation>
    <scope>NUCLEOTIDE SEQUENCE</scope>
</reference>
<proteinExistence type="predicted"/>
<protein>
    <submittedName>
        <fullName evidence="1">Uncharacterized protein</fullName>
    </submittedName>
</protein>
<accession>A0A382JWM4</accession>
<evidence type="ECO:0000313" key="1">
    <source>
        <dbReference type="EMBL" id="SVC16278.1"/>
    </source>
</evidence>
<sequence length="61" mass="6942">LAFSDFVGNLAPSTRELFHFPPIGHPYYTEKTLRDLEIRYPGWDANDEYRAAIAANGNTQL</sequence>
<dbReference type="AlphaFoldDB" id="A0A382JWM4"/>
<name>A0A382JWM4_9ZZZZ</name>
<dbReference type="EMBL" id="UINC01076787">
    <property type="protein sequence ID" value="SVC16278.1"/>
    <property type="molecule type" value="Genomic_DNA"/>
</dbReference>
<gene>
    <name evidence="1" type="ORF">METZ01_LOCUS269132</name>
</gene>
<feature type="non-terminal residue" evidence="1">
    <location>
        <position position="1"/>
    </location>
</feature>
<organism evidence="1">
    <name type="scientific">marine metagenome</name>
    <dbReference type="NCBI Taxonomy" id="408172"/>
    <lineage>
        <taxon>unclassified sequences</taxon>
        <taxon>metagenomes</taxon>
        <taxon>ecological metagenomes</taxon>
    </lineage>
</organism>